<dbReference type="InterPro" id="IPR002173">
    <property type="entry name" value="Carboh/pur_kinase_PfkB_CS"/>
</dbReference>
<dbReference type="PROSITE" id="PS00584">
    <property type="entry name" value="PFKB_KINASES_2"/>
    <property type="match status" value="1"/>
</dbReference>
<evidence type="ECO:0000256" key="3">
    <source>
        <dbReference type="ARBA" id="ARBA00022741"/>
    </source>
</evidence>
<evidence type="ECO:0000256" key="5">
    <source>
        <dbReference type="ARBA" id="ARBA00022840"/>
    </source>
</evidence>
<dbReference type="RefSeq" id="WP_310340207.1">
    <property type="nucleotide sequence ID" value="NZ_JAVDXQ010000001.1"/>
</dbReference>
<feature type="domain" description="Carbohydrate kinase PfkB" evidence="6">
    <location>
        <begin position="25"/>
        <end position="291"/>
    </location>
</feature>
<keyword evidence="3" id="KW-0547">Nucleotide-binding</keyword>
<evidence type="ECO:0000256" key="1">
    <source>
        <dbReference type="ARBA" id="ARBA00010688"/>
    </source>
</evidence>
<dbReference type="SUPFAM" id="SSF53613">
    <property type="entry name" value="Ribokinase-like"/>
    <property type="match status" value="1"/>
</dbReference>
<sequence length="309" mass="32874">MNGALPEFVSVGEALTDMIQKRPDVWCSRIGGAGFNVARAMARLGVASAFAGAVSTDVLGRALCEGARLAALDMRFIQRRDKAPLLAMVHETSPPDYFFIGDDSADLHFTPEALPAGWERQARHVHFGGISLARQPLAERLIQMAIRLKSQGAAISYDPNYRKPMDARYDATLRTMSGLADVIKVSDEDLEGLFRTRDTAAAFARLRALNPRASVLLTRGADGAEFHCGDGAWRATAPVITVADTIGAGDASISALLFSLMRQPDADGSQRLRMAVAAGAAACMQPGAAPPTIEQVTALVPPIDVTTLA</sequence>
<evidence type="ECO:0000313" key="8">
    <source>
        <dbReference type="Proteomes" id="UP001180536"/>
    </source>
</evidence>
<dbReference type="EMBL" id="JAVDXQ010000001">
    <property type="protein sequence ID" value="MDR7294687.1"/>
    <property type="molecule type" value="Genomic_DNA"/>
</dbReference>
<accession>A0ABU1Z243</accession>
<dbReference type="InterPro" id="IPR011611">
    <property type="entry name" value="PfkB_dom"/>
</dbReference>
<name>A0ABU1Z243_9BURK</name>
<evidence type="ECO:0000259" key="6">
    <source>
        <dbReference type="Pfam" id="PF00294"/>
    </source>
</evidence>
<reference evidence="7 8" key="1">
    <citation type="submission" date="2023-07" db="EMBL/GenBank/DDBJ databases">
        <title>Sorghum-associated microbial communities from plants grown in Nebraska, USA.</title>
        <authorList>
            <person name="Schachtman D."/>
        </authorList>
    </citation>
    <scope>NUCLEOTIDE SEQUENCE [LARGE SCALE GENOMIC DNA]</scope>
    <source>
        <strain evidence="7 8">BE310</strain>
    </source>
</reference>
<evidence type="ECO:0000256" key="4">
    <source>
        <dbReference type="ARBA" id="ARBA00022777"/>
    </source>
</evidence>
<keyword evidence="5" id="KW-0067">ATP-binding</keyword>
<keyword evidence="2 7" id="KW-0808">Transferase</keyword>
<dbReference type="Gene3D" id="3.40.1190.20">
    <property type="match status" value="1"/>
</dbReference>
<dbReference type="PANTHER" id="PTHR43085">
    <property type="entry name" value="HEXOKINASE FAMILY MEMBER"/>
    <property type="match status" value="1"/>
</dbReference>
<evidence type="ECO:0000256" key="2">
    <source>
        <dbReference type="ARBA" id="ARBA00022679"/>
    </source>
</evidence>
<evidence type="ECO:0000313" key="7">
    <source>
        <dbReference type="EMBL" id="MDR7294687.1"/>
    </source>
</evidence>
<dbReference type="EC" id="2.7.1.4" evidence="7"/>
<dbReference type="InterPro" id="IPR050306">
    <property type="entry name" value="PfkB_Carbo_kinase"/>
</dbReference>
<organism evidence="7 8">
    <name type="scientific">Pelomonas aquatica</name>
    <dbReference type="NCBI Taxonomy" id="431058"/>
    <lineage>
        <taxon>Bacteria</taxon>
        <taxon>Pseudomonadati</taxon>
        <taxon>Pseudomonadota</taxon>
        <taxon>Betaproteobacteria</taxon>
        <taxon>Burkholderiales</taxon>
        <taxon>Sphaerotilaceae</taxon>
        <taxon>Roseateles</taxon>
    </lineage>
</organism>
<dbReference type="CDD" id="cd01167">
    <property type="entry name" value="bac_FRK"/>
    <property type="match status" value="1"/>
</dbReference>
<proteinExistence type="inferred from homology"/>
<comment type="similarity">
    <text evidence="1">Belongs to the carbohydrate kinase PfkB family.</text>
</comment>
<gene>
    <name evidence="7" type="ORF">J2X16_000008</name>
</gene>
<dbReference type="PANTHER" id="PTHR43085:SF1">
    <property type="entry name" value="PSEUDOURIDINE KINASE-RELATED"/>
    <property type="match status" value="1"/>
</dbReference>
<dbReference type="Pfam" id="PF00294">
    <property type="entry name" value="PfkB"/>
    <property type="match status" value="1"/>
</dbReference>
<protein>
    <submittedName>
        <fullName evidence="7">Fructokinase</fullName>
        <ecNumber evidence="7">2.7.1.4</ecNumber>
    </submittedName>
</protein>
<keyword evidence="8" id="KW-1185">Reference proteome</keyword>
<dbReference type="Proteomes" id="UP001180536">
    <property type="component" value="Unassembled WGS sequence"/>
</dbReference>
<dbReference type="InterPro" id="IPR029056">
    <property type="entry name" value="Ribokinase-like"/>
</dbReference>
<comment type="caution">
    <text evidence="7">The sequence shown here is derived from an EMBL/GenBank/DDBJ whole genome shotgun (WGS) entry which is preliminary data.</text>
</comment>
<keyword evidence="4" id="KW-0418">Kinase</keyword>
<dbReference type="GO" id="GO:0008865">
    <property type="term" value="F:fructokinase activity"/>
    <property type="evidence" value="ECO:0007669"/>
    <property type="project" value="UniProtKB-EC"/>
</dbReference>